<keyword evidence="1" id="KW-0175">Coiled coil</keyword>
<dbReference type="OrthoDB" id="448415at2759"/>
<feature type="non-terminal residue" evidence="3">
    <location>
        <position position="716"/>
    </location>
</feature>
<dbReference type="EMBL" id="LSRX01001904">
    <property type="protein sequence ID" value="OLP76842.1"/>
    <property type="molecule type" value="Genomic_DNA"/>
</dbReference>
<organism evidence="3 4">
    <name type="scientific">Symbiodinium microadriaticum</name>
    <name type="common">Dinoflagellate</name>
    <name type="synonym">Zooxanthella microadriatica</name>
    <dbReference type="NCBI Taxonomy" id="2951"/>
    <lineage>
        <taxon>Eukaryota</taxon>
        <taxon>Sar</taxon>
        <taxon>Alveolata</taxon>
        <taxon>Dinophyceae</taxon>
        <taxon>Suessiales</taxon>
        <taxon>Symbiodiniaceae</taxon>
        <taxon>Symbiodinium</taxon>
    </lineage>
</organism>
<gene>
    <name evidence="3" type="ORF">AK812_SmicGene43171</name>
</gene>
<proteinExistence type="predicted"/>
<evidence type="ECO:0000313" key="3">
    <source>
        <dbReference type="EMBL" id="OLP76842.1"/>
    </source>
</evidence>
<feature type="compositionally biased region" description="Basic and acidic residues" evidence="2">
    <location>
        <begin position="326"/>
        <end position="340"/>
    </location>
</feature>
<feature type="compositionally biased region" description="Gly residues" evidence="2">
    <location>
        <begin position="547"/>
        <end position="557"/>
    </location>
</feature>
<evidence type="ECO:0000256" key="1">
    <source>
        <dbReference type="SAM" id="Coils"/>
    </source>
</evidence>
<feature type="coiled-coil region" evidence="1">
    <location>
        <begin position="481"/>
        <end position="515"/>
    </location>
</feature>
<name>A0A1Q9C1Q5_SYMMI</name>
<feature type="compositionally biased region" description="Acidic residues" evidence="2">
    <location>
        <begin position="274"/>
        <end position="287"/>
    </location>
</feature>
<evidence type="ECO:0000256" key="2">
    <source>
        <dbReference type="SAM" id="MobiDB-lite"/>
    </source>
</evidence>
<keyword evidence="4" id="KW-1185">Reference proteome</keyword>
<feature type="compositionally biased region" description="Low complexity" evidence="2">
    <location>
        <begin position="302"/>
        <end position="312"/>
    </location>
</feature>
<dbReference type="AlphaFoldDB" id="A0A1Q9C1Q5"/>
<protein>
    <submittedName>
        <fullName evidence="3">Uncharacterized protein</fullName>
    </submittedName>
</protein>
<feature type="region of interest" description="Disordered" evidence="2">
    <location>
        <begin position="525"/>
        <end position="559"/>
    </location>
</feature>
<dbReference type="Proteomes" id="UP000186817">
    <property type="component" value="Unassembled WGS sequence"/>
</dbReference>
<evidence type="ECO:0000313" key="4">
    <source>
        <dbReference type="Proteomes" id="UP000186817"/>
    </source>
</evidence>
<feature type="region of interest" description="Disordered" evidence="2">
    <location>
        <begin position="268"/>
        <end position="340"/>
    </location>
</feature>
<sequence length="716" mass="79081">MARNVSYVTAPAAPMMPWRNEAPVVTMPPRQIYVMPLAVPPTPVSYPAHQSFWSYFPVPAQPVNALARPVAPTTRSSPVRSGALRAQRLPEGAMQGNSRSNESFDGKNFVPTWDGKPETFSHFVTEIRWALNSTKKDERSLLASRIVRRALQSEHPTLVALLYKLDPDEFNSEDGVDRLVKFLEASPMNRQPLPDAGNKIGGYYRRLHKRPNEAIPAFLVREDRVHDEMLKALQRLLRERELTFDDYEVDLGELKAFCGIPEGTSLYYGPAEGLDAEGDDPDQDHEEADGSRTATPEGSGGRPFARSSFGRRSSSRESRSSSSKQSSKEDKPGDKKKPKGKDLLQRLMEKGLMPLSALDVIRGWMILEMSTSTEDERRIIKAATRNKLGYHEIKQALLSMYEERGSRGSRPFNFGHGARHAYWTEELDPEAWYDEDGAVYYQDVEGAWWSEDQWALYGGQEGEWVQEEVEGEADEEPDSALVQLQEDQREFERERQDIEAMLAENDRNLQDARRAVAAAVKDRGWGGGVAQRPYKPTSAYMSKGQGKHGGSPKGGQQKGKVNFSEEAHFAKGGKNTKGGKGKAKGGNNFHLLTIDEADYCLAATEGASALGDSESLVDTGATASAGGQEAVEKLCAAIAAARPDVKFEVSESVRPYFRYGSGAWGQALYQVNISDKDLKVSVFALPSKGVPVLLGMKELAYLNAFLGCATGRCLVG</sequence>
<comment type="caution">
    <text evidence="3">The sequence shown here is derived from an EMBL/GenBank/DDBJ whole genome shotgun (WGS) entry which is preliminary data.</text>
</comment>
<accession>A0A1Q9C1Q5</accession>
<reference evidence="3 4" key="1">
    <citation type="submission" date="2016-02" db="EMBL/GenBank/DDBJ databases">
        <title>Genome analysis of coral dinoflagellate symbionts highlights evolutionary adaptations to a symbiotic lifestyle.</title>
        <authorList>
            <person name="Aranda M."/>
            <person name="Li Y."/>
            <person name="Liew Y.J."/>
            <person name="Baumgarten S."/>
            <person name="Simakov O."/>
            <person name="Wilson M."/>
            <person name="Piel J."/>
            <person name="Ashoor H."/>
            <person name="Bougouffa S."/>
            <person name="Bajic V.B."/>
            <person name="Ryu T."/>
            <person name="Ravasi T."/>
            <person name="Bayer T."/>
            <person name="Micklem G."/>
            <person name="Kim H."/>
            <person name="Bhak J."/>
            <person name="Lajeunesse T.C."/>
            <person name="Voolstra C.R."/>
        </authorList>
    </citation>
    <scope>NUCLEOTIDE SEQUENCE [LARGE SCALE GENOMIC DNA]</scope>
    <source>
        <strain evidence="3 4">CCMP2467</strain>
    </source>
</reference>